<dbReference type="EMBL" id="BPQB01000112">
    <property type="protein sequence ID" value="GJE99553.1"/>
    <property type="molecule type" value="Genomic_DNA"/>
</dbReference>
<accession>A0A9P3LLC4</accession>
<keyword evidence="2" id="KW-1185">Reference proteome</keyword>
<evidence type="ECO:0000313" key="2">
    <source>
        <dbReference type="Proteomes" id="UP000703269"/>
    </source>
</evidence>
<reference evidence="1 2" key="1">
    <citation type="submission" date="2021-08" db="EMBL/GenBank/DDBJ databases">
        <title>Draft Genome Sequence of Phanerochaete sordida strain YK-624.</title>
        <authorList>
            <person name="Mori T."/>
            <person name="Dohra H."/>
            <person name="Suzuki T."/>
            <person name="Kawagishi H."/>
            <person name="Hirai H."/>
        </authorList>
    </citation>
    <scope>NUCLEOTIDE SEQUENCE [LARGE SCALE GENOMIC DNA]</scope>
    <source>
        <strain evidence="1 2">YK-624</strain>
    </source>
</reference>
<protein>
    <submittedName>
        <fullName evidence="1">Uncharacterized protein</fullName>
    </submittedName>
</protein>
<sequence length="81" mass="9150">MRLKTFQGIPPAHNAHRVTGSDIVSSLVQMNAALANNFGSSDMAPRPPRARPCQEVRFRRYLRKSIREGSPRGVYALRRET</sequence>
<gene>
    <name evidence="1" type="ORF">PsYK624_158200</name>
</gene>
<proteinExistence type="predicted"/>
<evidence type="ECO:0000313" key="1">
    <source>
        <dbReference type="EMBL" id="GJE99553.1"/>
    </source>
</evidence>
<dbReference type="Proteomes" id="UP000703269">
    <property type="component" value="Unassembled WGS sequence"/>
</dbReference>
<comment type="caution">
    <text evidence="1">The sequence shown here is derived from an EMBL/GenBank/DDBJ whole genome shotgun (WGS) entry which is preliminary data.</text>
</comment>
<dbReference type="AlphaFoldDB" id="A0A9P3LLC4"/>
<organism evidence="1 2">
    <name type="scientific">Phanerochaete sordida</name>
    <dbReference type="NCBI Taxonomy" id="48140"/>
    <lineage>
        <taxon>Eukaryota</taxon>
        <taxon>Fungi</taxon>
        <taxon>Dikarya</taxon>
        <taxon>Basidiomycota</taxon>
        <taxon>Agaricomycotina</taxon>
        <taxon>Agaricomycetes</taxon>
        <taxon>Polyporales</taxon>
        <taxon>Phanerochaetaceae</taxon>
        <taxon>Phanerochaete</taxon>
    </lineage>
</organism>
<name>A0A9P3LLC4_9APHY</name>